<comment type="similarity">
    <text evidence="1">Belongs to the 2Fe2S plant-type ferredoxin family.</text>
</comment>
<dbReference type="PANTHER" id="PTHR43112">
    <property type="entry name" value="FERREDOXIN"/>
    <property type="match status" value="1"/>
</dbReference>
<dbReference type="Gene3D" id="3.10.20.30">
    <property type="match status" value="1"/>
</dbReference>
<keyword evidence="5" id="KW-0249">Electron transport</keyword>
<evidence type="ECO:0000256" key="8">
    <source>
        <dbReference type="ARBA" id="ARBA00034078"/>
    </source>
</evidence>
<keyword evidence="6" id="KW-0408">Iron</keyword>
<keyword evidence="12" id="KW-1185">Reference proteome</keyword>
<evidence type="ECO:0000256" key="7">
    <source>
        <dbReference type="ARBA" id="ARBA00023014"/>
    </source>
</evidence>
<dbReference type="Proteomes" id="UP000434101">
    <property type="component" value="Unassembled WGS sequence"/>
</dbReference>
<dbReference type="PANTHER" id="PTHR43112:SF3">
    <property type="entry name" value="FERREDOXIN-2, CHLOROPLASTIC"/>
    <property type="match status" value="1"/>
</dbReference>
<dbReference type="InterPro" id="IPR001041">
    <property type="entry name" value="2Fe-2S_ferredoxin-type"/>
</dbReference>
<evidence type="ECO:0000259" key="10">
    <source>
        <dbReference type="PROSITE" id="PS51085"/>
    </source>
</evidence>
<dbReference type="OrthoDB" id="235534at2157"/>
<dbReference type="CDD" id="cd00207">
    <property type="entry name" value="fer2"/>
    <property type="match status" value="1"/>
</dbReference>
<dbReference type="GO" id="GO:0046872">
    <property type="term" value="F:metal ion binding"/>
    <property type="evidence" value="ECO:0007669"/>
    <property type="project" value="UniProtKB-KW"/>
</dbReference>
<evidence type="ECO:0000256" key="4">
    <source>
        <dbReference type="ARBA" id="ARBA00022723"/>
    </source>
</evidence>
<comment type="cofactor">
    <cofactor evidence="8">
        <name>[2Fe-2S] cluster</name>
        <dbReference type="ChEBI" id="CHEBI:190135"/>
    </cofactor>
</comment>
<dbReference type="GO" id="GO:0051537">
    <property type="term" value="F:2 iron, 2 sulfur cluster binding"/>
    <property type="evidence" value="ECO:0007669"/>
    <property type="project" value="UniProtKB-KW"/>
</dbReference>
<evidence type="ECO:0000256" key="9">
    <source>
        <dbReference type="SAM" id="MobiDB-lite"/>
    </source>
</evidence>
<keyword evidence="2" id="KW-0813">Transport</keyword>
<protein>
    <submittedName>
        <fullName evidence="11">2Fe-2S iron-sulfur cluster binding domain-containing protein</fullName>
    </submittedName>
</protein>
<keyword evidence="4" id="KW-0479">Metal-binding</keyword>
<evidence type="ECO:0000313" key="11">
    <source>
        <dbReference type="EMBL" id="MXV62648.1"/>
    </source>
</evidence>
<dbReference type="AlphaFoldDB" id="A0A6B0VMF0"/>
<evidence type="ECO:0000313" key="12">
    <source>
        <dbReference type="Proteomes" id="UP000434101"/>
    </source>
</evidence>
<feature type="domain" description="2Fe-2S ferredoxin-type" evidence="10">
    <location>
        <begin position="4"/>
        <end position="122"/>
    </location>
</feature>
<dbReference type="InterPro" id="IPR012675">
    <property type="entry name" value="Beta-grasp_dom_sf"/>
</dbReference>
<dbReference type="SUPFAM" id="SSF54292">
    <property type="entry name" value="2Fe-2S ferredoxin-like"/>
    <property type="match status" value="1"/>
</dbReference>
<name>A0A6B0VMF0_9EURY</name>
<evidence type="ECO:0000256" key="6">
    <source>
        <dbReference type="ARBA" id="ARBA00023004"/>
    </source>
</evidence>
<keyword evidence="7" id="KW-0411">Iron-sulfur</keyword>
<reference evidence="11 12" key="1">
    <citation type="submission" date="2020-01" db="EMBL/GenBank/DDBJ databases">
        <title>Natronorubrum sp. JWXQ-INN 674 isolated from Inner Mongolia Autonomous Region of China.</title>
        <authorList>
            <person name="Xue Q."/>
        </authorList>
    </citation>
    <scope>NUCLEOTIDE SEQUENCE [LARGE SCALE GENOMIC DNA]</scope>
    <source>
        <strain evidence="11 12">JWXQ-INN-674</strain>
    </source>
</reference>
<dbReference type="RefSeq" id="WP_160065470.1">
    <property type="nucleotide sequence ID" value="NZ_WUYX01000033.1"/>
</dbReference>
<evidence type="ECO:0000256" key="3">
    <source>
        <dbReference type="ARBA" id="ARBA00022714"/>
    </source>
</evidence>
<dbReference type="InterPro" id="IPR036010">
    <property type="entry name" value="2Fe-2S_ferredoxin-like_sf"/>
</dbReference>
<proteinExistence type="inferred from homology"/>
<dbReference type="PROSITE" id="PS51085">
    <property type="entry name" value="2FE2S_FER_2"/>
    <property type="match status" value="1"/>
</dbReference>
<gene>
    <name evidence="11" type="ORF">GS429_11345</name>
</gene>
<keyword evidence="3" id="KW-0001">2Fe-2S</keyword>
<sequence>MTRYEVTLEWTNGGTDTVAVDPKESVLEAAQRERIRLPADCRKGTCITCVGRVLAVDGDGTDGGLESPGSAGDDEGPVDAANAFDYRRQPAALTKSERADGYVLLCIAVPRADCRVAVGPMIRAEVGDSPWG</sequence>
<accession>A0A6B0VMF0</accession>
<comment type="caution">
    <text evidence="11">The sequence shown here is derived from an EMBL/GenBank/DDBJ whole genome shotgun (WGS) entry which is preliminary data.</text>
</comment>
<dbReference type="Pfam" id="PF00111">
    <property type="entry name" value="Fer2"/>
    <property type="match status" value="1"/>
</dbReference>
<evidence type="ECO:0000256" key="5">
    <source>
        <dbReference type="ARBA" id="ARBA00022982"/>
    </source>
</evidence>
<organism evidence="11 12">
    <name type="scientific">Natronorubrum halalkaliphilum</name>
    <dbReference type="NCBI Taxonomy" id="2691917"/>
    <lineage>
        <taxon>Archaea</taxon>
        <taxon>Methanobacteriati</taxon>
        <taxon>Methanobacteriota</taxon>
        <taxon>Stenosarchaea group</taxon>
        <taxon>Halobacteria</taxon>
        <taxon>Halobacteriales</taxon>
        <taxon>Natrialbaceae</taxon>
        <taxon>Natronorubrum</taxon>
    </lineage>
</organism>
<dbReference type="EMBL" id="WUYX01000033">
    <property type="protein sequence ID" value="MXV62648.1"/>
    <property type="molecule type" value="Genomic_DNA"/>
</dbReference>
<evidence type="ECO:0000256" key="2">
    <source>
        <dbReference type="ARBA" id="ARBA00022448"/>
    </source>
</evidence>
<evidence type="ECO:0000256" key="1">
    <source>
        <dbReference type="ARBA" id="ARBA00007874"/>
    </source>
</evidence>
<feature type="region of interest" description="Disordered" evidence="9">
    <location>
        <begin position="58"/>
        <end position="80"/>
    </location>
</feature>